<feature type="region of interest" description="Disordered" evidence="5">
    <location>
        <begin position="1"/>
        <end position="28"/>
    </location>
</feature>
<dbReference type="GO" id="GO:0055085">
    <property type="term" value="P:transmembrane transport"/>
    <property type="evidence" value="ECO:0007669"/>
    <property type="project" value="InterPro"/>
</dbReference>
<sequence length="139" mass="15035">MFLRNRVQPHSLDSNRLKQDSRPAASQNKPVLHRIIAAALVLGLSTLGIPQSMAQSARKAITKEAPVFPSEALDEGINSGTVKARLSVAPDGSVTGVEITEADPPRVFNKAVTRAVTRWKYEATGTADTLDVQLTFKTR</sequence>
<evidence type="ECO:0000256" key="3">
    <source>
        <dbReference type="ARBA" id="ARBA00022989"/>
    </source>
</evidence>
<dbReference type="InterPro" id="IPR037682">
    <property type="entry name" value="TonB_C"/>
</dbReference>
<dbReference type="Gene3D" id="3.30.2420.10">
    <property type="entry name" value="TonB"/>
    <property type="match status" value="1"/>
</dbReference>
<evidence type="ECO:0000256" key="4">
    <source>
        <dbReference type="ARBA" id="ARBA00023136"/>
    </source>
</evidence>
<evidence type="ECO:0000259" key="6">
    <source>
        <dbReference type="PROSITE" id="PS52015"/>
    </source>
</evidence>
<name>A0A6S6XUP8_9PROT</name>
<evidence type="ECO:0000256" key="2">
    <source>
        <dbReference type="ARBA" id="ARBA00022692"/>
    </source>
</evidence>
<dbReference type="Proteomes" id="UP000515733">
    <property type="component" value="Chromosome"/>
</dbReference>
<dbReference type="RefSeq" id="WP_170228232.1">
    <property type="nucleotide sequence ID" value="NZ_LR778301.1"/>
</dbReference>
<reference evidence="7 8" key="1">
    <citation type="submission" date="2020-03" db="EMBL/GenBank/DDBJ databases">
        <authorList>
            <consortium name="Genoscope - CEA"/>
            <person name="William W."/>
        </authorList>
    </citation>
    <scope>NUCLEOTIDE SEQUENCE [LARGE SCALE GENOMIC DNA]</scope>
    <source>
        <strain evidence="8">DSM 16959</strain>
    </source>
</reference>
<organism evidence="7 8">
    <name type="scientific">Denitratisoma oestradiolicum</name>
    <dbReference type="NCBI Taxonomy" id="311182"/>
    <lineage>
        <taxon>Bacteria</taxon>
        <taxon>Pseudomonadati</taxon>
        <taxon>Pseudomonadota</taxon>
        <taxon>Betaproteobacteria</taxon>
        <taxon>Nitrosomonadales</taxon>
        <taxon>Sterolibacteriaceae</taxon>
        <taxon>Denitratisoma</taxon>
    </lineage>
</organism>
<keyword evidence="2" id="KW-0812">Transmembrane</keyword>
<evidence type="ECO:0000313" key="8">
    <source>
        <dbReference type="Proteomes" id="UP000515733"/>
    </source>
</evidence>
<dbReference type="AlphaFoldDB" id="A0A6S6XUP8"/>
<dbReference type="PROSITE" id="PS52015">
    <property type="entry name" value="TONB_CTD"/>
    <property type="match status" value="1"/>
</dbReference>
<dbReference type="KEGG" id="doe:DENOEST_2520"/>
<dbReference type="SUPFAM" id="SSF74653">
    <property type="entry name" value="TolA/TonB C-terminal domain"/>
    <property type="match status" value="1"/>
</dbReference>
<keyword evidence="8" id="KW-1185">Reference proteome</keyword>
<comment type="subcellular location">
    <subcellularLocation>
        <location evidence="1">Membrane</location>
        <topology evidence="1">Single-pass membrane protein</topology>
    </subcellularLocation>
</comment>
<keyword evidence="3" id="KW-1133">Transmembrane helix</keyword>
<dbReference type="GO" id="GO:0016020">
    <property type="term" value="C:membrane"/>
    <property type="evidence" value="ECO:0007669"/>
    <property type="project" value="UniProtKB-SubCell"/>
</dbReference>
<feature type="domain" description="TonB C-terminal" evidence="6">
    <location>
        <begin position="53"/>
        <end position="139"/>
    </location>
</feature>
<evidence type="ECO:0000313" key="7">
    <source>
        <dbReference type="EMBL" id="CAB1369685.1"/>
    </source>
</evidence>
<evidence type="ECO:0000256" key="1">
    <source>
        <dbReference type="ARBA" id="ARBA00004167"/>
    </source>
</evidence>
<evidence type="ECO:0000256" key="5">
    <source>
        <dbReference type="SAM" id="MobiDB-lite"/>
    </source>
</evidence>
<gene>
    <name evidence="7" type="ORF">DENOEST_2520</name>
</gene>
<dbReference type="Pfam" id="PF03544">
    <property type="entry name" value="TonB_C"/>
    <property type="match status" value="1"/>
</dbReference>
<dbReference type="InterPro" id="IPR006260">
    <property type="entry name" value="TonB/TolA_C"/>
</dbReference>
<dbReference type="EMBL" id="LR778301">
    <property type="protein sequence ID" value="CAB1369685.1"/>
    <property type="molecule type" value="Genomic_DNA"/>
</dbReference>
<dbReference type="NCBIfam" id="TIGR01352">
    <property type="entry name" value="tonB_Cterm"/>
    <property type="match status" value="1"/>
</dbReference>
<keyword evidence="4" id="KW-0472">Membrane</keyword>
<accession>A0A6S6XUP8</accession>
<protein>
    <recommendedName>
        <fullName evidence="6">TonB C-terminal domain-containing protein</fullName>
    </recommendedName>
</protein>
<proteinExistence type="predicted"/>